<dbReference type="GeneID" id="89683523"/>
<dbReference type="EMBL" id="JAHDTB010000001">
    <property type="protein sequence ID" value="MBW8286241.1"/>
    <property type="molecule type" value="Genomic_DNA"/>
</dbReference>
<name>A0ABS7F8C7_9NEIS</name>
<sequence>MNQQDLKTLDATEISEVSGGAGEISAKYLKLRAENTKSGEIQAQYLKLVSESTK</sequence>
<evidence type="ECO:0008006" key="3">
    <source>
        <dbReference type="Google" id="ProtNLM"/>
    </source>
</evidence>
<keyword evidence="2" id="KW-1185">Reference proteome</keyword>
<comment type="caution">
    <text evidence="1">The sequence shown here is derived from an EMBL/GenBank/DDBJ whole genome shotgun (WGS) entry which is preliminary data.</text>
</comment>
<evidence type="ECO:0000313" key="1">
    <source>
        <dbReference type="EMBL" id="MBW8286241.1"/>
    </source>
</evidence>
<organism evidence="1 2">
    <name type="scientific">Chromobacterium subtsugae</name>
    <dbReference type="NCBI Taxonomy" id="251747"/>
    <lineage>
        <taxon>Bacteria</taxon>
        <taxon>Pseudomonadati</taxon>
        <taxon>Pseudomonadota</taxon>
        <taxon>Betaproteobacteria</taxon>
        <taxon>Neisseriales</taxon>
        <taxon>Chromobacteriaceae</taxon>
        <taxon>Chromobacterium</taxon>
    </lineage>
</organism>
<dbReference type="Proteomes" id="UP000711178">
    <property type="component" value="Unassembled WGS sequence"/>
</dbReference>
<protein>
    <recommendedName>
        <fullName evidence="3">Bacteriocin</fullName>
    </recommendedName>
</protein>
<evidence type="ECO:0000313" key="2">
    <source>
        <dbReference type="Proteomes" id="UP000711178"/>
    </source>
</evidence>
<dbReference type="RefSeq" id="WP_155294731.1">
    <property type="nucleotide sequence ID" value="NZ_CP142381.1"/>
</dbReference>
<accession>A0ABS7F8C7</accession>
<reference evidence="1 2" key="1">
    <citation type="submission" date="2021-05" db="EMBL/GenBank/DDBJ databases">
        <title>Draft Whole Genome Sequencing Of Biosensor Chromobacterium violaceum Strain CV026 Reveals A Regulatory RNA In Chromobacterium violaceum Phenotype Regulatory Network.</title>
        <authorList>
            <person name="Hong K.W."/>
            <person name="Chan K.G."/>
            <person name="Chang C.-Y."/>
        </authorList>
    </citation>
    <scope>NUCLEOTIDE SEQUENCE [LARGE SCALE GENOMIC DNA]</scope>
    <source>
        <strain evidence="1 2">ATCC 31532</strain>
    </source>
</reference>
<gene>
    <name evidence="1" type="ORF">KIF53_01145</name>
</gene>
<proteinExistence type="predicted"/>